<dbReference type="KEGG" id="nga:Ngar_c34400"/>
<proteinExistence type="predicted"/>
<protein>
    <submittedName>
        <fullName evidence="1">Uncharacterized protein</fullName>
    </submittedName>
</protein>
<dbReference type="EMBL" id="CP002408">
    <property type="protein sequence ID" value="AFU60355.1"/>
    <property type="molecule type" value="Genomic_DNA"/>
</dbReference>
<dbReference type="Proteomes" id="UP000008037">
    <property type="component" value="Chromosome"/>
</dbReference>
<evidence type="ECO:0000313" key="1">
    <source>
        <dbReference type="EMBL" id="AFU60355.1"/>
    </source>
</evidence>
<gene>
    <name evidence="1" type="ordered locus">Ngar_c34400</name>
</gene>
<name>K0IJT8_NITGG</name>
<sequence>MQFRERIANLKDFNEAFELVKSVVLQKFRMHRAGLSLILQMMPSNLGAYHMLGSNAIVMNSYLLAAVKKIACSTEEYNSYMFMVLAHEYLHSLGIVDENTVRQMTFELCKWMLGDDHTATKMAKEDPSTIYPELRSLVQSQFSSDFQVVRNFDRSNQTYIQ</sequence>
<dbReference type="AlphaFoldDB" id="K0IJT8"/>
<keyword evidence="2" id="KW-1185">Reference proteome</keyword>
<dbReference type="HOGENOM" id="CLU_1598935_0_0_2"/>
<evidence type="ECO:0000313" key="2">
    <source>
        <dbReference type="Proteomes" id="UP000008037"/>
    </source>
</evidence>
<dbReference type="STRING" id="1237085.Ngar_c34400"/>
<organism evidence="1 2">
    <name type="scientific">Nitrososphaera gargensis (strain Ga9.2)</name>
    <dbReference type="NCBI Taxonomy" id="1237085"/>
    <lineage>
        <taxon>Archaea</taxon>
        <taxon>Nitrososphaerota</taxon>
        <taxon>Nitrososphaeria</taxon>
        <taxon>Nitrososphaerales</taxon>
        <taxon>Nitrososphaeraceae</taxon>
        <taxon>Nitrososphaera</taxon>
    </lineage>
</organism>
<dbReference type="InParanoid" id="K0IJT8"/>
<accession>K0IJT8</accession>
<dbReference type="BioCyc" id="CNIT1237085:G1324-3441-MONOMER"/>
<reference evidence="1 2" key="1">
    <citation type="journal article" date="2012" name="Environ. Microbiol.">
        <title>The genome of the ammonia-oxidizing Candidatus Nitrososphaera gargensis: insights into metabolic versatility and environmental adaptations.</title>
        <authorList>
            <person name="Spang A."/>
            <person name="Poehlein A."/>
            <person name="Offre P."/>
            <person name="Zumbragel S."/>
            <person name="Haider S."/>
            <person name="Rychlik N."/>
            <person name="Nowka B."/>
            <person name="Schmeisser C."/>
            <person name="Lebedeva E.V."/>
            <person name="Rattei T."/>
            <person name="Bohm C."/>
            <person name="Schmid M."/>
            <person name="Galushko A."/>
            <person name="Hatzenpichler R."/>
            <person name="Weinmaier T."/>
            <person name="Daniel R."/>
            <person name="Schleper C."/>
            <person name="Spieck E."/>
            <person name="Streit W."/>
            <person name="Wagner M."/>
        </authorList>
    </citation>
    <scope>NUCLEOTIDE SEQUENCE [LARGE SCALE GENOMIC DNA]</scope>
    <source>
        <strain evidence="2">Ga9.2</strain>
    </source>
</reference>